<dbReference type="InterPro" id="IPR017860">
    <property type="entry name" value="Peptidase_M22_CS"/>
</dbReference>
<comment type="cofactor">
    <cofactor evidence="7">
        <name>a divalent metal cation</name>
        <dbReference type="ChEBI" id="CHEBI:60240"/>
    </cofactor>
    <text evidence="7">Binds 1 divalent metal cation per subunit.</text>
</comment>
<dbReference type="Pfam" id="PF00814">
    <property type="entry name" value="TsaD"/>
    <property type="match status" value="1"/>
</dbReference>
<dbReference type="PROSITE" id="PS01016">
    <property type="entry name" value="GLYCOPROTEASE"/>
    <property type="match status" value="1"/>
</dbReference>
<keyword evidence="4 7" id="KW-0479">Metal-binding</keyword>
<evidence type="ECO:0000256" key="2">
    <source>
        <dbReference type="ARBA" id="ARBA00022679"/>
    </source>
</evidence>
<dbReference type="HAMAP" id="MF_01445">
    <property type="entry name" value="TsaD"/>
    <property type="match status" value="1"/>
</dbReference>
<feature type="domain" description="Gcp-like" evidence="8">
    <location>
        <begin position="53"/>
        <end position="358"/>
    </location>
</feature>
<dbReference type="GO" id="GO:0061711">
    <property type="term" value="F:tRNA N(6)-L-threonylcarbamoyladenine synthase activity"/>
    <property type="evidence" value="ECO:0007669"/>
    <property type="project" value="UniProtKB-EC"/>
</dbReference>
<dbReference type="PANTHER" id="PTHR11735">
    <property type="entry name" value="TRNA N6-ADENOSINE THREONYLCARBAMOYLTRANSFERASE"/>
    <property type="match status" value="1"/>
</dbReference>
<dbReference type="EMBL" id="LATX01001335">
    <property type="protein sequence ID" value="KTB42444.1"/>
    <property type="molecule type" value="Genomic_DNA"/>
</dbReference>
<organism evidence="9 10">
    <name type="scientific">Moniliophthora roreri</name>
    <name type="common">Frosty pod rot fungus</name>
    <name type="synonym">Monilia roreri</name>
    <dbReference type="NCBI Taxonomy" id="221103"/>
    <lineage>
        <taxon>Eukaryota</taxon>
        <taxon>Fungi</taxon>
        <taxon>Dikarya</taxon>
        <taxon>Basidiomycota</taxon>
        <taxon>Agaricomycotina</taxon>
        <taxon>Agaricomycetes</taxon>
        <taxon>Agaricomycetidae</taxon>
        <taxon>Agaricales</taxon>
        <taxon>Marasmiineae</taxon>
        <taxon>Marasmiaceae</taxon>
        <taxon>Moniliophthora</taxon>
    </lineage>
</organism>
<evidence type="ECO:0000313" key="9">
    <source>
        <dbReference type="EMBL" id="KTB42444.1"/>
    </source>
</evidence>
<dbReference type="InterPro" id="IPR000905">
    <property type="entry name" value="Gcp-like_dom"/>
</dbReference>
<dbReference type="Proteomes" id="UP000054988">
    <property type="component" value="Unassembled WGS sequence"/>
</dbReference>
<dbReference type="InterPro" id="IPR017861">
    <property type="entry name" value="KAE1/TsaD"/>
</dbReference>
<accession>A0A0W0G1J8</accession>
<dbReference type="eggNOG" id="KOG2707">
    <property type="taxonomic scope" value="Eukaryota"/>
</dbReference>
<evidence type="ECO:0000256" key="5">
    <source>
        <dbReference type="ARBA" id="ARBA00023315"/>
    </source>
</evidence>
<dbReference type="GO" id="GO:0072670">
    <property type="term" value="P:mitochondrial tRNA threonylcarbamoyladenosine modification"/>
    <property type="evidence" value="ECO:0007669"/>
    <property type="project" value="TreeGrafter"/>
</dbReference>
<dbReference type="InterPro" id="IPR022450">
    <property type="entry name" value="TsaD"/>
</dbReference>
<keyword evidence="5 7" id="KW-0012">Acyltransferase</keyword>
<dbReference type="SUPFAM" id="SSF53067">
    <property type="entry name" value="Actin-like ATPase domain"/>
    <property type="match status" value="1"/>
</dbReference>
<name>A0A0W0G1J8_MONRR</name>
<evidence type="ECO:0000256" key="4">
    <source>
        <dbReference type="ARBA" id="ARBA00022723"/>
    </source>
</evidence>
<comment type="caution">
    <text evidence="9">The sequence shown here is derived from an EMBL/GenBank/DDBJ whole genome shotgun (WGS) entry which is preliminary data.</text>
</comment>
<comment type="subcellular location">
    <subcellularLocation>
        <location evidence="7">Mitochondrion</location>
    </subcellularLocation>
</comment>
<evidence type="ECO:0000313" key="10">
    <source>
        <dbReference type="Proteomes" id="UP000054988"/>
    </source>
</evidence>
<evidence type="ECO:0000256" key="7">
    <source>
        <dbReference type="HAMAP-Rule" id="MF_03179"/>
    </source>
</evidence>
<dbReference type="EC" id="2.3.1.234" evidence="1"/>
<comment type="function">
    <text evidence="7">Required for the formation of a threonylcarbamoyl group on adenosine at position 37 (t(6)A37) in mitochondrial tRNAs that read codons beginning with adenine. Probably involved in the transfer of the threonylcarbamoyl moiety of threonylcarbamoyl-AMP (TC-AMP) to the N6 group of A37. Involved in mitochondrial genome maintenance.</text>
</comment>
<dbReference type="PRINTS" id="PR00789">
    <property type="entry name" value="OSIALOPTASE"/>
</dbReference>
<dbReference type="GO" id="GO:0046872">
    <property type="term" value="F:metal ion binding"/>
    <property type="evidence" value="ECO:0007669"/>
    <property type="project" value="UniProtKB-KW"/>
</dbReference>
<dbReference type="InterPro" id="IPR043129">
    <property type="entry name" value="ATPase_NBD"/>
</dbReference>
<comment type="catalytic activity">
    <reaction evidence="6 7">
        <text>L-threonylcarbamoyladenylate + adenosine(37) in tRNA = N(6)-L-threonylcarbamoyladenosine(37) in tRNA + AMP + H(+)</text>
        <dbReference type="Rhea" id="RHEA:37059"/>
        <dbReference type="Rhea" id="RHEA-COMP:10162"/>
        <dbReference type="Rhea" id="RHEA-COMP:10163"/>
        <dbReference type="ChEBI" id="CHEBI:15378"/>
        <dbReference type="ChEBI" id="CHEBI:73682"/>
        <dbReference type="ChEBI" id="CHEBI:74411"/>
        <dbReference type="ChEBI" id="CHEBI:74418"/>
        <dbReference type="ChEBI" id="CHEBI:456215"/>
        <dbReference type="EC" id="2.3.1.234"/>
    </reaction>
</comment>
<dbReference type="CDD" id="cd24134">
    <property type="entry name" value="ASKHA_NBD_OSGEPL1_QRI7_euk"/>
    <property type="match status" value="1"/>
</dbReference>
<evidence type="ECO:0000256" key="1">
    <source>
        <dbReference type="ARBA" id="ARBA00012156"/>
    </source>
</evidence>
<sequence>MSTQLLRFARSALKHLPCHPLRNVVSFRTLTVLAVESSADDTCAAVVDSNQRILSNVVIRSFDELQKWGGIHPAVAILEHQRNMPIAVKRALEEAKMNVNDVDGIAFTRGPGIAGCLAVGTNAAKTLAAALGKPLVGVHHMQAHALTALLTSSEHEMPTFPFLTLLVSGGHTLILLARSNTSFQILATTPDESIGRTIDKVSRMLDLKWDGIGPGAALERFCASNEDSALPADFRPFPRPLHGELAFSYSSMHSHVERFFHARGGLQSVGQAERLAIARAFQEAVFRQLVDKLKLAFDWCERKNVKVRHLVVSGGVASNSLLRQRLKECLEEVQSEEPIVSVFPPPSLCTDNAVMIAWAAMHRLLARDYDEYTIAPRSKWSIEDICSDKNSTPPTDS</sequence>
<proteinExistence type="inferred from homology"/>
<evidence type="ECO:0000259" key="8">
    <source>
        <dbReference type="Pfam" id="PF00814"/>
    </source>
</evidence>
<evidence type="ECO:0000256" key="6">
    <source>
        <dbReference type="ARBA" id="ARBA00048117"/>
    </source>
</evidence>
<keyword evidence="2 7" id="KW-0808">Transferase</keyword>
<keyword evidence="3 7" id="KW-0819">tRNA processing</keyword>
<comment type="subunit">
    <text evidence="7">Homodimer.</text>
</comment>
<dbReference type="FunFam" id="3.30.420.40:FF:000012">
    <property type="entry name" value="tRNA N6-adenosine threonylcarbamoyltransferase"/>
    <property type="match status" value="1"/>
</dbReference>
<protein>
    <recommendedName>
        <fullName evidence="1">N(6)-L-threonylcarbamoyladenine synthase</fullName>
        <ecNumber evidence="1">2.3.1.234</ecNumber>
    </recommendedName>
</protein>
<gene>
    <name evidence="9" type="ORF">WG66_5019</name>
</gene>
<keyword evidence="7" id="KW-0496">Mitochondrion</keyword>
<dbReference type="AlphaFoldDB" id="A0A0W0G1J8"/>
<evidence type="ECO:0000256" key="3">
    <source>
        <dbReference type="ARBA" id="ARBA00022694"/>
    </source>
</evidence>
<dbReference type="GO" id="GO:0005739">
    <property type="term" value="C:mitochondrion"/>
    <property type="evidence" value="ECO:0007669"/>
    <property type="project" value="UniProtKB-SubCell"/>
</dbReference>
<dbReference type="NCBIfam" id="TIGR00329">
    <property type="entry name" value="gcp_kae1"/>
    <property type="match status" value="1"/>
</dbReference>
<reference evidence="9 10" key="1">
    <citation type="submission" date="2015-12" db="EMBL/GenBank/DDBJ databases">
        <title>Draft genome sequence of Moniliophthora roreri, the causal agent of frosty pod rot of cacao.</title>
        <authorList>
            <person name="Aime M.C."/>
            <person name="Diaz-Valderrama J.R."/>
            <person name="Kijpornyongpan T."/>
            <person name="Phillips-Mora W."/>
        </authorList>
    </citation>
    <scope>NUCLEOTIDE SEQUENCE [LARGE SCALE GENOMIC DNA]</scope>
    <source>
        <strain evidence="9 10">MCA 2952</strain>
    </source>
</reference>
<dbReference type="PANTHER" id="PTHR11735:SF6">
    <property type="entry name" value="TRNA N6-ADENOSINE THREONYLCARBAMOYLTRANSFERASE, MITOCHONDRIAL"/>
    <property type="match status" value="1"/>
</dbReference>
<dbReference type="Gene3D" id="3.30.420.40">
    <property type="match status" value="2"/>
</dbReference>
<comment type="similarity">
    <text evidence="7">Belongs to the KAE1 / TsaD family.</text>
</comment>